<proteinExistence type="inferred from homology"/>
<evidence type="ECO:0000259" key="4">
    <source>
        <dbReference type="PROSITE" id="PS51471"/>
    </source>
</evidence>
<dbReference type="SUPFAM" id="SSF51197">
    <property type="entry name" value="Clavaminate synthase-like"/>
    <property type="match status" value="2"/>
</dbReference>
<keyword evidence="2" id="KW-0479">Metal-binding</keyword>
<dbReference type="Gene3D" id="2.60.120.330">
    <property type="entry name" value="B-lactam Antibiotic, Isopenicillin N Synthase, Chain"/>
    <property type="match status" value="2"/>
</dbReference>
<dbReference type="PROSITE" id="PS51471">
    <property type="entry name" value="FE2OG_OXY"/>
    <property type="match status" value="1"/>
</dbReference>
<evidence type="ECO:0000256" key="2">
    <source>
        <dbReference type="ARBA" id="ARBA00022723"/>
    </source>
</evidence>
<dbReference type="Proteomes" id="UP000585474">
    <property type="component" value="Unassembled WGS sequence"/>
</dbReference>
<organism evidence="5 6">
    <name type="scientific">Actinidia rufa</name>
    <dbReference type="NCBI Taxonomy" id="165716"/>
    <lineage>
        <taxon>Eukaryota</taxon>
        <taxon>Viridiplantae</taxon>
        <taxon>Streptophyta</taxon>
        <taxon>Embryophyta</taxon>
        <taxon>Tracheophyta</taxon>
        <taxon>Spermatophyta</taxon>
        <taxon>Magnoliopsida</taxon>
        <taxon>eudicotyledons</taxon>
        <taxon>Gunneridae</taxon>
        <taxon>Pentapetalae</taxon>
        <taxon>asterids</taxon>
        <taxon>Ericales</taxon>
        <taxon>Actinidiaceae</taxon>
        <taxon>Actinidia</taxon>
    </lineage>
</organism>
<dbReference type="FunFam" id="2.60.120.330:FF:000154">
    <property type="entry name" value="Uncharacterized protein"/>
    <property type="match status" value="1"/>
</dbReference>
<evidence type="ECO:0000313" key="6">
    <source>
        <dbReference type="Proteomes" id="UP000585474"/>
    </source>
</evidence>
<protein>
    <submittedName>
        <fullName evidence="5">ACC oxidase 1</fullName>
    </submittedName>
</protein>
<dbReference type="InterPro" id="IPR050295">
    <property type="entry name" value="Plant_2OG-oxidoreductases"/>
</dbReference>
<reference evidence="5 6" key="1">
    <citation type="submission" date="2019-07" db="EMBL/GenBank/DDBJ databases">
        <title>De Novo Assembly of kiwifruit Actinidia rufa.</title>
        <authorList>
            <person name="Sugita-Konishi S."/>
            <person name="Sato K."/>
            <person name="Mori E."/>
            <person name="Abe Y."/>
            <person name="Kisaki G."/>
            <person name="Hamano K."/>
            <person name="Suezawa K."/>
            <person name="Otani M."/>
            <person name="Fukuda T."/>
            <person name="Manabe T."/>
            <person name="Gomi K."/>
            <person name="Tabuchi M."/>
            <person name="Akimitsu K."/>
            <person name="Kataoka I."/>
        </authorList>
    </citation>
    <scope>NUCLEOTIDE SEQUENCE [LARGE SCALE GENOMIC DNA]</scope>
    <source>
        <strain evidence="6">cv. Fuchu</strain>
    </source>
</reference>
<evidence type="ECO:0000256" key="3">
    <source>
        <dbReference type="ARBA" id="ARBA00023004"/>
    </source>
</evidence>
<dbReference type="EMBL" id="BJWL01000006">
    <property type="protein sequence ID" value="GFY89420.1"/>
    <property type="molecule type" value="Genomic_DNA"/>
</dbReference>
<dbReference type="InterPro" id="IPR044861">
    <property type="entry name" value="IPNS-like_FE2OG_OXY"/>
</dbReference>
<accession>A0A7J0ESW4</accession>
<sequence>MLSATSLSNHPVSLISLPATPTSPNPKEFAASEPEDLSIPIIDFSLLTSGDPNCRTQIIQDLGKACEKWGFFMVIECAHTLPNTSTLEFVVHVIRVQPPIGYCNRVVNHGVPESLMKGVITACDEFFNLREEEKEEFEGKHELDPIRCGTSFHAKIDKVFYWRDFVKAFVHPEFHFPDKPTGFRKAEMGWVFLDPCWNNHGRSHRMIWEHLSAIGSDPLVPMKSSMISVSLLILPTQPNLTKAGREDLHMSASLLCHKTIIYFSGFDGGEGLVADRLGPLRLSIKLISSTDLACAPHSRPCYAPTWIEHELRPPHYLAAFSLAVCAPQQAPFTITSRWLGGKTLRCKSKNPKDERECSLQTFYPPCPQPQLAMGLPPHSDHGILTLLIQNEVGGLQLKHNGEWVHVTPVPNSILVNTGDHLEILSNGRYKSVLHRAVVNKNTTRISLAMANGPSLDSVVSPALELLDGEGQLPAYLPMKYKDYLKLQQSNHLDGKACLDRVRI</sequence>
<comment type="similarity">
    <text evidence="1">Belongs to the iron/ascorbate-dependent oxidoreductase family.</text>
</comment>
<dbReference type="PANTHER" id="PTHR47991">
    <property type="entry name" value="OXOGLUTARATE/IRON-DEPENDENT DIOXYGENASE"/>
    <property type="match status" value="1"/>
</dbReference>
<dbReference type="GO" id="GO:0016705">
    <property type="term" value="F:oxidoreductase activity, acting on paired donors, with incorporation or reduction of molecular oxygen"/>
    <property type="evidence" value="ECO:0007669"/>
    <property type="project" value="UniProtKB-ARBA"/>
</dbReference>
<feature type="domain" description="Fe2OG dioxygenase" evidence="4">
    <location>
        <begin position="353"/>
        <end position="453"/>
    </location>
</feature>
<dbReference type="Pfam" id="PF03171">
    <property type="entry name" value="2OG-FeII_Oxy"/>
    <property type="match status" value="1"/>
</dbReference>
<name>A0A7J0ESW4_9ERIC</name>
<evidence type="ECO:0000256" key="1">
    <source>
        <dbReference type="ARBA" id="ARBA00008056"/>
    </source>
</evidence>
<keyword evidence="6" id="KW-1185">Reference proteome</keyword>
<dbReference type="InterPro" id="IPR005123">
    <property type="entry name" value="Oxoglu/Fe-dep_dioxygenase_dom"/>
</dbReference>
<dbReference type="AlphaFoldDB" id="A0A7J0ESW4"/>
<keyword evidence="3" id="KW-0408">Iron</keyword>
<dbReference type="InterPro" id="IPR026992">
    <property type="entry name" value="DIOX_N"/>
</dbReference>
<evidence type="ECO:0000313" key="5">
    <source>
        <dbReference type="EMBL" id="GFY89420.1"/>
    </source>
</evidence>
<dbReference type="GO" id="GO:0046872">
    <property type="term" value="F:metal ion binding"/>
    <property type="evidence" value="ECO:0007669"/>
    <property type="project" value="UniProtKB-KW"/>
</dbReference>
<comment type="caution">
    <text evidence="5">The sequence shown here is derived from an EMBL/GenBank/DDBJ whole genome shotgun (WGS) entry which is preliminary data.</text>
</comment>
<dbReference type="InterPro" id="IPR027443">
    <property type="entry name" value="IPNS-like_sf"/>
</dbReference>
<dbReference type="Pfam" id="PF14226">
    <property type="entry name" value="DIOX_N"/>
    <property type="match status" value="2"/>
</dbReference>
<gene>
    <name evidence="5" type="ORF">Acr_06g0013600</name>
</gene>